<dbReference type="AlphaFoldDB" id="A0A8F9TYF6"/>
<dbReference type="GO" id="GO:0000166">
    <property type="term" value="F:nucleotide binding"/>
    <property type="evidence" value="ECO:0007669"/>
    <property type="project" value="InterPro"/>
</dbReference>
<dbReference type="Proteomes" id="UP000825051">
    <property type="component" value="Chromosome"/>
</dbReference>
<name>A0A8F9TYF6_9BACT</name>
<protein>
    <submittedName>
        <fullName evidence="4">Gfo/Idh/MocA family oxidoreductase</fullName>
    </submittedName>
</protein>
<dbReference type="SUPFAM" id="SSF55347">
    <property type="entry name" value="Glyceraldehyde-3-phosphate dehydrogenase-like, C-terminal domain"/>
    <property type="match status" value="1"/>
</dbReference>
<proteinExistence type="predicted"/>
<dbReference type="Gene3D" id="3.40.50.720">
    <property type="entry name" value="NAD(P)-binding Rossmann-like Domain"/>
    <property type="match status" value="1"/>
</dbReference>
<dbReference type="Gene3D" id="3.30.360.10">
    <property type="entry name" value="Dihydrodipicolinate Reductase, domain 2"/>
    <property type="match status" value="1"/>
</dbReference>
<feature type="domain" description="Gfo/Idh/MocA-like oxidoreductase C-terminal" evidence="3">
    <location>
        <begin position="154"/>
        <end position="318"/>
    </location>
</feature>
<dbReference type="Pfam" id="PF01408">
    <property type="entry name" value="GFO_IDH_MocA"/>
    <property type="match status" value="1"/>
</dbReference>
<keyword evidence="5" id="KW-1185">Reference proteome</keyword>
<evidence type="ECO:0000256" key="1">
    <source>
        <dbReference type="ARBA" id="ARBA00023002"/>
    </source>
</evidence>
<dbReference type="InterPro" id="IPR050463">
    <property type="entry name" value="Gfo/Idh/MocA_oxidrdct_glycsds"/>
</dbReference>
<feature type="domain" description="Gfo/Idh/MocA-like oxidoreductase N-terminal" evidence="2">
    <location>
        <begin position="2"/>
        <end position="122"/>
    </location>
</feature>
<dbReference type="PANTHER" id="PTHR43818">
    <property type="entry name" value="BCDNA.GH03377"/>
    <property type="match status" value="1"/>
</dbReference>
<dbReference type="KEGG" id="ole:K0B96_07545"/>
<dbReference type="InterPro" id="IPR036291">
    <property type="entry name" value="NAD(P)-bd_dom_sf"/>
</dbReference>
<dbReference type="SUPFAM" id="SSF51735">
    <property type="entry name" value="NAD(P)-binding Rossmann-fold domains"/>
    <property type="match status" value="1"/>
</dbReference>
<dbReference type="InterPro" id="IPR004104">
    <property type="entry name" value="Gfo/Idh/MocA-like_OxRdtase_C"/>
</dbReference>
<dbReference type="PANTHER" id="PTHR43818:SF11">
    <property type="entry name" value="BCDNA.GH03377"/>
    <property type="match status" value="1"/>
</dbReference>
<dbReference type="RefSeq" id="WP_220165659.1">
    <property type="nucleotide sequence ID" value="NZ_CP080507.1"/>
</dbReference>
<evidence type="ECO:0000313" key="4">
    <source>
        <dbReference type="EMBL" id="QYM80450.1"/>
    </source>
</evidence>
<accession>A0A8F9TYF6</accession>
<dbReference type="EMBL" id="CP080507">
    <property type="protein sequence ID" value="QYM80450.1"/>
    <property type="molecule type" value="Genomic_DNA"/>
</dbReference>
<sequence>MIKSAIIGCSARAVEHAAAYEQLPEATVWALCDSNAERLASFPGAVPVERRFATVTALLANGIPDLVHLITPPTVRLSMIHPLVDAGVKAIIVEKPLSCSLTEADQIVNLCQRHGVRLAVNHQLTFMPSYRRAKQHLADGFIGKLERIRISCNGSPYEQGTHMLDLADFFLDHVKPERVIGQIAGAEKLQASHPSPEYMIGRILFDGGAAVDLVFGDIADPRVAPEFFWVGCRIEIVGSKGIIDHRLSHGYRIMTEDKALVIDSAFDYGRENAQAQLAFTKAFIQKLLSRQPVDVTAGERALQPIALMEALIESADRHELVKFPVRASGDMGAHLKNILSK</sequence>
<evidence type="ECO:0000259" key="2">
    <source>
        <dbReference type="Pfam" id="PF01408"/>
    </source>
</evidence>
<evidence type="ECO:0000259" key="3">
    <source>
        <dbReference type="Pfam" id="PF02894"/>
    </source>
</evidence>
<dbReference type="GO" id="GO:0016491">
    <property type="term" value="F:oxidoreductase activity"/>
    <property type="evidence" value="ECO:0007669"/>
    <property type="project" value="UniProtKB-KW"/>
</dbReference>
<organism evidence="4 5">
    <name type="scientific">Horticoccus luteus</name>
    <dbReference type="NCBI Taxonomy" id="2862869"/>
    <lineage>
        <taxon>Bacteria</taxon>
        <taxon>Pseudomonadati</taxon>
        <taxon>Verrucomicrobiota</taxon>
        <taxon>Opitutia</taxon>
        <taxon>Opitutales</taxon>
        <taxon>Opitutaceae</taxon>
        <taxon>Horticoccus</taxon>
    </lineage>
</organism>
<evidence type="ECO:0000313" key="5">
    <source>
        <dbReference type="Proteomes" id="UP000825051"/>
    </source>
</evidence>
<reference evidence="4" key="1">
    <citation type="submission" date="2021-08" db="EMBL/GenBank/DDBJ databases">
        <title>Genome of a novel bacterium of the phylum Verrucomicrobia, Oleiharenicola sp. KSB-15.</title>
        <authorList>
            <person name="Chung J.-H."/>
            <person name="Ahn J.-H."/>
            <person name="Yoon Y."/>
            <person name="Kim D.-Y."/>
            <person name="An S.-H."/>
            <person name="Park I."/>
            <person name="Yeon J."/>
        </authorList>
    </citation>
    <scope>NUCLEOTIDE SEQUENCE</scope>
    <source>
        <strain evidence="4">KSB-15</strain>
    </source>
</reference>
<gene>
    <name evidence="4" type="ORF">K0B96_07545</name>
</gene>
<dbReference type="InterPro" id="IPR000683">
    <property type="entry name" value="Gfo/Idh/MocA-like_OxRdtase_N"/>
</dbReference>
<keyword evidence="1" id="KW-0560">Oxidoreductase</keyword>
<dbReference type="Pfam" id="PF02894">
    <property type="entry name" value="GFO_IDH_MocA_C"/>
    <property type="match status" value="1"/>
</dbReference>